<comment type="caution">
    <text evidence="2">The sequence shown here is derived from an EMBL/GenBank/DDBJ whole genome shotgun (WGS) entry which is preliminary data.</text>
</comment>
<reference evidence="2 3" key="1">
    <citation type="submission" date="2018-12" db="EMBL/GenBank/DDBJ databases">
        <authorList>
            <person name="Sun L."/>
            <person name="Chen Z."/>
        </authorList>
    </citation>
    <scope>NUCLEOTIDE SEQUENCE [LARGE SCALE GENOMIC DNA]</scope>
    <source>
        <strain evidence="2 3">LMG 29736</strain>
    </source>
</reference>
<sequence>MNADVIIQGNNIFTGRDNQTMKGFIAIKDKSIVAVDTGQNMDKYIGNGTKVFRFDNELITPGFHDFHIHLFLGSLSHDSVSVHEARSEREAAVMVKQFADSRPDDPWVLGFNWYHPDWNEAKLPTFHSLDELIPNRPVLVLNAEGHSAWLNSKALDVLGIDEHTPNPPSGEISRDEHGNLTGLLYEGAIRNALPAFQLPRQRRVSIFKKFLAQAAKLGVTGVSDMFAATGYELGDLGLYREFEQNGTLTTRINFLTALDGDLDRARTLRNTYTSSLLRFSGLKQFLDGVPTTYTALMVEPYADNLSTKGEPFLPPEMIEKWVLEADRDGFRVRLHACGDGAVRLGLDVYETAKRKNGRRDSRHTIEHIEVIHPDDIKRFGQLGVIALMQPAHMALTESFTDNAYLNRLGLERQPFTWPIKSLVQSGAPMALGSDFPVVELNPMLEIYRAVTRLHNDGEPKGGWNPAEKITLAEALRYYTLGTAYGNFMEDVLGTIEVGKYADVVVMDRNLFATELEEMLEAKVKLTILNGQVIYED</sequence>
<dbReference type="InterPro" id="IPR032466">
    <property type="entry name" value="Metal_Hydrolase"/>
</dbReference>
<feature type="domain" description="Amidohydrolase 3" evidence="1">
    <location>
        <begin position="56"/>
        <end position="534"/>
    </location>
</feature>
<dbReference type="InterPro" id="IPR013108">
    <property type="entry name" value="Amidohydro_3"/>
</dbReference>
<name>A0A429XB76_SIMTE</name>
<dbReference type="Pfam" id="PF07969">
    <property type="entry name" value="Amidohydro_3"/>
    <property type="match status" value="1"/>
</dbReference>
<proteinExistence type="predicted"/>
<evidence type="ECO:0000313" key="3">
    <source>
        <dbReference type="Proteomes" id="UP000287296"/>
    </source>
</evidence>
<organism evidence="2 3">
    <name type="scientific">Siminovitchia terrae</name>
    <name type="common">Bacillus terrae</name>
    <dbReference type="NCBI Taxonomy" id="1914933"/>
    <lineage>
        <taxon>Bacteria</taxon>
        <taxon>Bacillati</taxon>
        <taxon>Bacillota</taxon>
        <taxon>Bacilli</taxon>
        <taxon>Bacillales</taxon>
        <taxon>Bacillaceae</taxon>
        <taxon>Siminovitchia</taxon>
    </lineage>
</organism>
<accession>A0A429XB76</accession>
<dbReference type="SUPFAM" id="SSF51556">
    <property type="entry name" value="Metallo-dependent hydrolases"/>
    <property type="match status" value="1"/>
</dbReference>
<dbReference type="AlphaFoldDB" id="A0A429XB76"/>
<dbReference type="RefSeq" id="WP_120116106.1">
    <property type="nucleotide sequence ID" value="NZ_QYTW02000003.1"/>
</dbReference>
<dbReference type="Gene3D" id="3.10.310.70">
    <property type="match status" value="1"/>
</dbReference>
<dbReference type="EMBL" id="QYTW02000003">
    <property type="protein sequence ID" value="RST60687.1"/>
    <property type="molecule type" value="Genomic_DNA"/>
</dbReference>
<evidence type="ECO:0000259" key="1">
    <source>
        <dbReference type="Pfam" id="PF07969"/>
    </source>
</evidence>
<dbReference type="GO" id="GO:0016810">
    <property type="term" value="F:hydrolase activity, acting on carbon-nitrogen (but not peptide) bonds"/>
    <property type="evidence" value="ECO:0007669"/>
    <property type="project" value="InterPro"/>
</dbReference>
<dbReference type="Proteomes" id="UP000287296">
    <property type="component" value="Unassembled WGS sequence"/>
</dbReference>
<gene>
    <name evidence="2" type="ORF">D5F11_004860</name>
</gene>
<dbReference type="OrthoDB" id="9767366at2"/>
<dbReference type="PANTHER" id="PTHR22642">
    <property type="entry name" value="IMIDAZOLONEPROPIONASE"/>
    <property type="match status" value="1"/>
</dbReference>
<dbReference type="PANTHER" id="PTHR22642:SF20">
    <property type="entry name" value="AMIDOHYDROLASE 3 DOMAIN-CONTAINING PROTEIN"/>
    <property type="match status" value="1"/>
</dbReference>
<dbReference type="CDD" id="cd01300">
    <property type="entry name" value="YtcJ_like"/>
    <property type="match status" value="1"/>
</dbReference>
<dbReference type="InterPro" id="IPR033932">
    <property type="entry name" value="YtcJ-like"/>
</dbReference>
<dbReference type="SUPFAM" id="SSF51338">
    <property type="entry name" value="Composite domain of metallo-dependent hydrolases"/>
    <property type="match status" value="1"/>
</dbReference>
<dbReference type="Gene3D" id="3.20.20.140">
    <property type="entry name" value="Metal-dependent hydrolases"/>
    <property type="match status" value="1"/>
</dbReference>
<protein>
    <submittedName>
        <fullName evidence="2">Amidohydrolase</fullName>
    </submittedName>
</protein>
<keyword evidence="2" id="KW-0378">Hydrolase</keyword>
<dbReference type="InterPro" id="IPR011059">
    <property type="entry name" value="Metal-dep_hydrolase_composite"/>
</dbReference>
<evidence type="ECO:0000313" key="2">
    <source>
        <dbReference type="EMBL" id="RST60687.1"/>
    </source>
</evidence>
<dbReference type="Gene3D" id="2.30.40.10">
    <property type="entry name" value="Urease, subunit C, domain 1"/>
    <property type="match status" value="1"/>
</dbReference>